<dbReference type="InParanoid" id="A0LQ80"/>
<dbReference type="HOGENOM" id="CLU_2144617_0_0_7"/>
<dbReference type="AlphaFoldDB" id="A0LQ80"/>
<feature type="region of interest" description="Disordered" evidence="1">
    <location>
        <begin position="82"/>
        <end position="112"/>
    </location>
</feature>
<organism evidence="2 3">
    <name type="scientific">Syntrophobacter fumaroxidans (strain DSM 10017 / MPOB)</name>
    <dbReference type="NCBI Taxonomy" id="335543"/>
    <lineage>
        <taxon>Bacteria</taxon>
        <taxon>Pseudomonadati</taxon>
        <taxon>Thermodesulfobacteriota</taxon>
        <taxon>Syntrophobacteria</taxon>
        <taxon>Syntrophobacterales</taxon>
        <taxon>Syntrophobacteraceae</taxon>
        <taxon>Syntrophobacter</taxon>
    </lineage>
</organism>
<dbReference type="KEGG" id="sfu:Sfum_3913"/>
<reference evidence="2 3" key="1">
    <citation type="submission" date="2006-10" db="EMBL/GenBank/DDBJ databases">
        <title>Complete sequence of Syntrophobacter fumaroxidans MPOB.</title>
        <authorList>
            <consortium name="US DOE Joint Genome Institute"/>
            <person name="Copeland A."/>
            <person name="Lucas S."/>
            <person name="Lapidus A."/>
            <person name="Barry K."/>
            <person name="Detter J.C."/>
            <person name="Glavina del Rio T."/>
            <person name="Hammon N."/>
            <person name="Israni S."/>
            <person name="Pitluck S."/>
            <person name="Goltsman E.G."/>
            <person name="Martinez M."/>
            <person name="Schmutz J."/>
            <person name="Larimer F."/>
            <person name="Land M."/>
            <person name="Hauser L."/>
            <person name="Kyrpides N."/>
            <person name="Kim E."/>
            <person name="Boone D.R."/>
            <person name="Brockman F."/>
            <person name="Culley D."/>
            <person name="Ferry J."/>
            <person name="Gunsalus R."/>
            <person name="McInerney M.J."/>
            <person name="Morrison M."/>
            <person name="Plugge C."/>
            <person name="Rohlin L."/>
            <person name="Scholten J."/>
            <person name="Sieber J."/>
            <person name="Stams A.J.M."/>
            <person name="Worm P."/>
            <person name="Henstra A.M."/>
            <person name="Richardson P."/>
        </authorList>
    </citation>
    <scope>NUCLEOTIDE SEQUENCE [LARGE SCALE GENOMIC DNA]</scope>
    <source>
        <strain evidence="3">DSM 10017 / MPOB</strain>
    </source>
</reference>
<keyword evidence="3" id="KW-1185">Reference proteome</keyword>
<evidence type="ECO:0000256" key="1">
    <source>
        <dbReference type="SAM" id="MobiDB-lite"/>
    </source>
</evidence>
<name>A0LQ80_SYNFM</name>
<proteinExistence type="predicted"/>
<dbReference type="Proteomes" id="UP000001784">
    <property type="component" value="Chromosome"/>
</dbReference>
<accession>A0LQ80</accession>
<dbReference type="EMBL" id="CP000478">
    <property type="protein sequence ID" value="ABK19582.1"/>
    <property type="molecule type" value="Genomic_DNA"/>
</dbReference>
<gene>
    <name evidence="2" type="ordered locus">Sfum_3913</name>
</gene>
<evidence type="ECO:0000313" key="2">
    <source>
        <dbReference type="EMBL" id="ABK19582.1"/>
    </source>
</evidence>
<protein>
    <submittedName>
        <fullName evidence="2">Uncharacterized protein</fullName>
    </submittedName>
</protein>
<evidence type="ECO:0000313" key="3">
    <source>
        <dbReference type="Proteomes" id="UP000001784"/>
    </source>
</evidence>
<sequence length="112" mass="12279">MVPRGLFLQFSRPLAKTGGVFGPPAFLKDVRLRLEVLDELAEIRRILLLLLANQFGGVTNCHASILHANEVPSLRAAPCDTVRSVSRARPPGHRRDGRLDPAAGAPMRQNSY</sequence>